<dbReference type="Proteomes" id="UP000004728">
    <property type="component" value="Unassembled WGS sequence"/>
</dbReference>
<protein>
    <submittedName>
        <fullName evidence="10">Alg9-like mannosyltransferase</fullName>
    </submittedName>
</protein>
<dbReference type="PANTHER" id="PTHR22760">
    <property type="entry name" value="GLYCOSYLTRANSFERASE"/>
    <property type="match status" value="1"/>
</dbReference>
<evidence type="ECO:0000313" key="11">
    <source>
        <dbReference type="Proteomes" id="UP000004728"/>
    </source>
</evidence>
<reference evidence="10 11" key="1">
    <citation type="journal article" date="2012" name="J. Bacteriol.">
        <title>Draft Genome Sequence of Novosphingobium nitrogenifigens Y88T.</title>
        <authorList>
            <person name="Strabala T.J."/>
            <person name="Macdonald L."/>
            <person name="Liu V."/>
            <person name="Smit A.M."/>
        </authorList>
    </citation>
    <scope>NUCLEOTIDE SEQUENCE [LARGE SCALE GENOMIC DNA]</scope>
    <source>
        <strain evidence="10 11">DSM 19370</strain>
    </source>
</reference>
<keyword evidence="5 9" id="KW-0812">Transmembrane</keyword>
<name>F1ZBD2_9SPHN</name>
<dbReference type="STRING" id="983920.Y88_0222"/>
<keyword evidence="8 9" id="KW-0472">Membrane</keyword>
<dbReference type="HOGENOM" id="CLU_040160_0_0_5"/>
<keyword evidence="4 10" id="KW-0808">Transferase</keyword>
<dbReference type="AlphaFoldDB" id="F1ZBD2"/>
<sequence length="517" mass="56331">MSGEPQDRGIEAETASGPASHVARRRLSRAFIAIMVVAAFFRGALASQMTAFHADEVWQYLEPAYGIVTGHWIHAWEFREGIRGWFVPAVLALPLALGHGIAPDSQLHIYLMRTTLGALSLAVPWAWYDLGRPISRLHGLVAAWVAAIWCEVFYFAVRPSAEGIVLSLLFPAIALARRVRLRPAPGPTACLGLLLALGFVVRFHYLPAMAVTALWALAPAPRRTIAPLLAGALTGLAIGGLCDMACGQAPLAWIWRSIAFNIMAGGSEQFGTMPPTWLTTFQIETWGWTALFLVPACLMGARRYPVLLALALIVFAMHSAIAHKEYRFVLLGTTSLILLAALGSVDILNLLFTRAPFADLHLSDGLRLSLLAALWLALSVTVALCNPFVAYWGQGDKQFTTLVLAGEQPGLCGLASFDAHNHPSMAMSYFNRDVPVLLFDGPQAREQALAMQTRFNVAIASTLTGESLPPGFRLVTCYRQASLPFEDRQNCIFIRPGECSGSVSDFAYQEAMERRGK</sequence>
<dbReference type="InterPro" id="IPR005599">
    <property type="entry name" value="GPI_mannosylTrfase"/>
</dbReference>
<evidence type="ECO:0000313" key="10">
    <source>
        <dbReference type="EMBL" id="EGD58170.1"/>
    </source>
</evidence>
<evidence type="ECO:0000256" key="8">
    <source>
        <dbReference type="ARBA" id="ARBA00023136"/>
    </source>
</evidence>
<keyword evidence="7 9" id="KW-1133">Transmembrane helix</keyword>
<comment type="subcellular location">
    <subcellularLocation>
        <location evidence="1">Endomembrane system</location>
        <topology evidence="1">Multi-pass membrane protein</topology>
    </subcellularLocation>
    <subcellularLocation>
        <location evidence="2">Endoplasmic reticulum membrane</location>
    </subcellularLocation>
</comment>
<organism evidence="10 11">
    <name type="scientific">Novosphingobium nitrogenifigens DSM 19370</name>
    <dbReference type="NCBI Taxonomy" id="983920"/>
    <lineage>
        <taxon>Bacteria</taxon>
        <taxon>Pseudomonadati</taxon>
        <taxon>Pseudomonadota</taxon>
        <taxon>Alphaproteobacteria</taxon>
        <taxon>Sphingomonadales</taxon>
        <taxon>Sphingomonadaceae</taxon>
        <taxon>Novosphingobium</taxon>
    </lineage>
</organism>
<keyword evidence="3 10" id="KW-0328">Glycosyltransferase</keyword>
<dbReference type="GO" id="GO:0000030">
    <property type="term" value="F:mannosyltransferase activity"/>
    <property type="evidence" value="ECO:0007669"/>
    <property type="project" value="TreeGrafter"/>
</dbReference>
<feature type="transmembrane region" description="Helical" evidence="9">
    <location>
        <begin position="191"/>
        <end position="218"/>
    </location>
</feature>
<dbReference type="EMBL" id="AEWJ01000044">
    <property type="protein sequence ID" value="EGD58170.1"/>
    <property type="molecule type" value="Genomic_DNA"/>
</dbReference>
<feature type="transmembrane region" description="Helical" evidence="9">
    <location>
        <begin position="108"/>
        <end position="128"/>
    </location>
</feature>
<feature type="transmembrane region" description="Helical" evidence="9">
    <location>
        <begin position="140"/>
        <end position="157"/>
    </location>
</feature>
<evidence type="ECO:0000256" key="1">
    <source>
        <dbReference type="ARBA" id="ARBA00004127"/>
    </source>
</evidence>
<feature type="transmembrane region" description="Helical" evidence="9">
    <location>
        <begin position="224"/>
        <end position="246"/>
    </location>
</feature>
<feature type="transmembrane region" description="Helical" evidence="9">
    <location>
        <begin position="163"/>
        <end position="179"/>
    </location>
</feature>
<evidence type="ECO:0000256" key="3">
    <source>
        <dbReference type="ARBA" id="ARBA00022676"/>
    </source>
</evidence>
<proteinExistence type="predicted"/>
<evidence type="ECO:0000256" key="6">
    <source>
        <dbReference type="ARBA" id="ARBA00022824"/>
    </source>
</evidence>
<evidence type="ECO:0000256" key="2">
    <source>
        <dbReference type="ARBA" id="ARBA00004586"/>
    </source>
</evidence>
<dbReference type="RefSeq" id="WP_008067263.1">
    <property type="nucleotide sequence ID" value="NZ_AQWK01000006.1"/>
</dbReference>
<dbReference type="eggNOG" id="COG1807">
    <property type="taxonomic scope" value="Bacteria"/>
</dbReference>
<feature type="transmembrane region" description="Helical" evidence="9">
    <location>
        <begin position="85"/>
        <end position="102"/>
    </location>
</feature>
<feature type="transmembrane region" description="Helical" evidence="9">
    <location>
        <begin position="372"/>
        <end position="392"/>
    </location>
</feature>
<evidence type="ECO:0000256" key="4">
    <source>
        <dbReference type="ARBA" id="ARBA00022679"/>
    </source>
</evidence>
<dbReference type="Pfam" id="PF03901">
    <property type="entry name" value="Glyco_transf_22"/>
    <property type="match status" value="1"/>
</dbReference>
<evidence type="ECO:0000256" key="7">
    <source>
        <dbReference type="ARBA" id="ARBA00022989"/>
    </source>
</evidence>
<evidence type="ECO:0000256" key="5">
    <source>
        <dbReference type="ARBA" id="ARBA00022692"/>
    </source>
</evidence>
<feature type="transmembrane region" description="Helical" evidence="9">
    <location>
        <begin position="328"/>
        <end position="352"/>
    </location>
</feature>
<feature type="transmembrane region" description="Helical" evidence="9">
    <location>
        <begin position="290"/>
        <end position="316"/>
    </location>
</feature>
<keyword evidence="11" id="KW-1185">Reference proteome</keyword>
<gene>
    <name evidence="10" type="ORF">Y88_0222</name>
</gene>
<keyword evidence="6" id="KW-0256">Endoplasmic reticulum</keyword>
<feature type="transmembrane region" description="Helical" evidence="9">
    <location>
        <begin position="30"/>
        <end position="51"/>
    </location>
</feature>
<accession>F1ZBD2</accession>
<dbReference type="OrthoDB" id="5493835at2"/>
<dbReference type="GO" id="GO:0012505">
    <property type="term" value="C:endomembrane system"/>
    <property type="evidence" value="ECO:0007669"/>
    <property type="project" value="UniProtKB-SubCell"/>
</dbReference>
<comment type="caution">
    <text evidence="10">The sequence shown here is derived from an EMBL/GenBank/DDBJ whole genome shotgun (WGS) entry which is preliminary data.</text>
</comment>
<evidence type="ECO:0000256" key="9">
    <source>
        <dbReference type="SAM" id="Phobius"/>
    </source>
</evidence>
<dbReference type="InParanoid" id="F1ZBD2"/>